<organism evidence="1 2">
    <name type="scientific">Negadavirga shengliensis</name>
    <dbReference type="NCBI Taxonomy" id="1389218"/>
    <lineage>
        <taxon>Bacteria</taxon>
        <taxon>Pseudomonadati</taxon>
        <taxon>Bacteroidota</taxon>
        <taxon>Cytophagia</taxon>
        <taxon>Cytophagales</taxon>
        <taxon>Cyclobacteriaceae</taxon>
        <taxon>Negadavirga</taxon>
    </lineage>
</organism>
<protein>
    <submittedName>
        <fullName evidence="1">DUF4221 family protein</fullName>
    </submittedName>
</protein>
<dbReference type="Proteomes" id="UP001595818">
    <property type="component" value="Unassembled WGS sequence"/>
</dbReference>
<comment type="caution">
    <text evidence="1">The sequence shown here is derived from an EMBL/GenBank/DDBJ whole genome shotgun (WGS) entry which is preliminary data.</text>
</comment>
<gene>
    <name evidence="1" type="ORF">ACFPFU_20235</name>
</gene>
<dbReference type="EMBL" id="JBHSJJ010000015">
    <property type="protein sequence ID" value="MFC4874046.1"/>
    <property type="molecule type" value="Genomic_DNA"/>
</dbReference>
<evidence type="ECO:0000313" key="1">
    <source>
        <dbReference type="EMBL" id="MFC4874046.1"/>
    </source>
</evidence>
<sequence length="432" mass="49387">MFANVFSRNYIGLVCYPRNFTFIDHRGSQLAGMEDVLLREIGMQIFKYSLILSALAWGTSCTGGGKNKADGHVSYVLENTGIKTFVLDSLTGPISTFVTYVQAPDADLFCMYSREQNALVFFDYASGMPVDKAQFSNEGPNGVGGYSGYKGFQVISRDSILVANVILNKVFLLNSKGEILDQMKVYTDPLNQDTLIGGLDVGVNRPLVLKNNEVYMHTLISGRALKDHTKFSHVMIAGFADGTVRRSMYRPEVYNRGYWSANGEFDRCYSTYNPDTKRFIYSFPVDHHLYETDHQEHFVPHPAASEYIEDIKPMSSDRMAVQDWQKSVEYDYTNSRYYQVIYDRFNGLYYRFALLGNTLDEVKDPDVQYKQRAAVILLDNDFHKVGKIVLDRGRNLFHNFFIGKEGLHIQVDPVLYDNEDDLVYDVYRPVKK</sequence>
<evidence type="ECO:0000313" key="2">
    <source>
        <dbReference type="Proteomes" id="UP001595818"/>
    </source>
</evidence>
<dbReference type="RefSeq" id="WP_377067514.1">
    <property type="nucleotide sequence ID" value="NZ_JBHSJJ010000015.1"/>
</dbReference>
<keyword evidence="2" id="KW-1185">Reference proteome</keyword>
<reference evidence="2" key="1">
    <citation type="journal article" date="2019" name="Int. J. Syst. Evol. Microbiol.">
        <title>The Global Catalogue of Microorganisms (GCM) 10K type strain sequencing project: providing services to taxonomists for standard genome sequencing and annotation.</title>
        <authorList>
            <consortium name="The Broad Institute Genomics Platform"/>
            <consortium name="The Broad Institute Genome Sequencing Center for Infectious Disease"/>
            <person name="Wu L."/>
            <person name="Ma J."/>
        </authorList>
    </citation>
    <scope>NUCLEOTIDE SEQUENCE [LARGE SCALE GENOMIC DNA]</scope>
    <source>
        <strain evidence="2">CGMCC 4.7466</strain>
    </source>
</reference>
<proteinExistence type="predicted"/>
<dbReference type="Pfam" id="PF13970">
    <property type="entry name" value="DUF4221"/>
    <property type="match status" value="1"/>
</dbReference>
<name>A0ABV9T6E5_9BACT</name>
<dbReference type="InterPro" id="IPR025316">
    <property type="entry name" value="DUF4221"/>
</dbReference>
<accession>A0ABV9T6E5</accession>